<dbReference type="OrthoDB" id="9803941at2"/>
<reference evidence="3 4" key="1">
    <citation type="submission" date="2019-12" db="EMBL/GenBank/DDBJ databases">
        <title>Shinella kummerowiae sp. nov., a symbiotic bacterium isolated from root nodules of the herbal legume Kummerowia stipulacea.</title>
        <authorList>
            <person name="Gao J."/>
        </authorList>
    </citation>
    <scope>NUCLEOTIDE SEQUENCE [LARGE SCALE GENOMIC DNA]</scope>
    <source>
        <strain evidence="3 4">CCBAU 25048</strain>
    </source>
</reference>
<feature type="compositionally biased region" description="Basic and acidic residues" evidence="1">
    <location>
        <begin position="82"/>
        <end position="93"/>
    </location>
</feature>
<organism evidence="3 4">
    <name type="scientific">Shinella kummerowiae</name>
    <dbReference type="NCBI Taxonomy" id="417745"/>
    <lineage>
        <taxon>Bacteria</taxon>
        <taxon>Pseudomonadati</taxon>
        <taxon>Pseudomonadota</taxon>
        <taxon>Alphaproteobacteria</taxon>
        <taxon>Hyphomicrobiales</taxon>
        <taxon>Rhizobiaceae</taxon>
        <taxon>Shinella</taxon>
    </lineage>
</organism>
<dbReference type="InterPro" id="IPR002145">
    <property type="entry name" value="CopG"/>
</dbReference>
<evidence type="ECO:0000313" key="3">
    <source>
        <dbReference type="EMBL" id="MXN47073.1"/>
    </source>
</evidence>
<evidence type="ECO:0000259" key="2">
    <source>
        <dbReference type="Pfam" id="PF01402"/>
    </source>
</evidence>
<gene>
    <name evidence="3" type="ORF">GR138_17910</name>
</gene>
<feature type="region of interest" description="Disordered" evidence="1">
    <location>
        <begin position="65"/>
        <end position="93"/>
    </location>
</feature>
<dbReference type="Pfam" id="PF01402">
    <property type="entry name" value="RHH_1"/>
    <property type="match status" value="1"/>
</dbReference>
<keyword evidence="4" id="KW-1185">Reference proteome</keyword>
<dbReference type="SUPFAM" id="SSF47598">
    <property type="entry name" value="Ribbon-helix-helix"/>
    <property type="match status" value="1"/>
</dbReference>
<dbReference type="AlphaFoldDB" id="A0A6N8SEQ2"/>
<evidence type="ECO:0000313" key="4">
    <source>
        <dbReference type="Proteomes" id="UP000435802"/>
    </source>
</evidence>
<evidence type="ECO:0000256" key="1">
    <source>
        <dbReference type="SAM" id="MobiDB-lite"/>
    </source>
</evidence>
<dbReference type="RefSeq" id="WP_160860595.1">
    <property type="nucleotide sequence ID" value="NZ_JAODWE010000001.1"/>
</dbReference>
<name>A0A6N8SEQ2_9HYPH</name>
<dbReference type="InterPro" id="IPR010985">
    <property type="entry name" value="Ribbon_hlx_hlx"/>
</dbReference>
<proteinExistence type="predicted"/>
<dbReference type="Proteomes" id="UP000435802">
    <property type="component" value="Unassembled WGS sequence"/>
</dbReference>
<comment type="caution">
    <text evidence="3">The sequence shown here is derived from an EMBL/GenBank/DDBJ whole genome shotgun (WGS) entry which is preliminary data.</text>
</comment>
<dbReference type="EMBL" id="WUMK01000006">
    <property type="protein sequence ID" value="MXN47073.1"/>
    <property type="molecule type" value="Genomic_DNA"/>
</dbReference>
<protein>
    <submittedName>
        <fullName evidence="3">Ribbon-helix-helix protein, CopG family</fullName>
    </submittedName>
</protein>
<dbReference type="GO" id="GO:0006355">
    <property type="term" value="P:regulation of DNA-templated transcription"/>
    <property type="evidence" value="ECO:0007669"/>
    <property type="project" value="InterPro"/>
</dbReference>
<feature type="domain" description="Ribbon-helix-helix protein CopG" evidence="2">
    <location>
        <begin position="8"/>
        <end position="44"/>
    </location>
</feature>
<sequence length="93" mass="10407">MTTTTHPTSVRLSKETLALLDRRARETKRSRSFLVEQAVRRHLAAVADPADSAETARRIEHLRTFKGAGTKTHGPLSPDQISELHRDFSGDDE</sequence>
<accession>A0A6N8SEQ2</accession>